<feature type="transmembrane region" description="Helical" evidence="5">
    <location>
        <begin position="119"/>
        <end position="141"/>
    </location>
</feature>
<dbReference type="SUPFAM" id="SSF48452">
    <property type="entry name" value="TPR-like"/>
    <property type="match status" value="1"/>
</dbReference>
<accession>A0A1W1BXF9</accession>
<dbReference type="AlphaFoldDB" id="A0A1W1BXF9"/>
<dbReference type="PANTHER" id="PTHR37422">
    <property type="entry name" value="TEICHURONIC ACID BIOSYNTHESIS PROTEIN TUAE"/>
    <property type="match status" value="1"/>
</dbReference>
<feature type="transmembrane region" description="Helical" evidence="5">
    <location>
        <begin position="435"/>
        <end position="452"/>
    </location>
</feature>
<reference evidence="7" key="1">
    <citation type="submission" date="2016-10" db="EMBL/GenBank/DDBJ databases">
        <authorList>
            <person name="de Groot N.N."/>
        </authorList>
    </citation>
    <scope>NUCLEOTIDE SEQUENCE</scope>
</reference>
<feature type="transmembrane region" description="Helical" evidence="5">
    <location>
        <begin position="161"/>
        <end position="180"/>
    </location>
</feature>
<proteinExistence type="predicted"/>
<dbReference type="InterPro" id="IPR019734">
    <property type="entry name" value="TPR_rpt"/>
</dbReference>
<evidence type="ECO:0000256" key="5">
    <source>
        <dbReference type="SAM" id="Phobius"/>
    </source>
</evidence>
<keyword evidence="3 5" id="KW-1133">Transmembrane helix</keyword>
<feature type="transmembrane region" description="Helical" evidence="5">
    <location>
        <begin position="333"/>
        <end position="357"/>
    </location>
</feature>
<feature type="domain" description="O-antigen ligase-related" evidence="6">
    <location>
        <begin position="192"/>
        <end position="349"/>
    </location>
</feature>
<evidence type="ECO:0000259" key="6">
    <source>
        <dbReference type="Pfam" id="PF04932"/>
    </source>
</evidence>
<feature type="transmembrane region" description="Helical" evidence="5">
    <location>
        <begin position="36"/>
        <end position="55"/>
    </location>
</feature>
<dbReference type="InterPro" id="IPR011990">
    <property type="entry name" value="TPR-like_helical_dom_sf"/>
</dbReference>
<dbReference type="GO" id="GO:0016020">
    <property type="term" value="C:membrane"/>
    <property type="evidence" value="ECO:0007669"/>
    <property type="project" value="UniProtKB-SubCell"/>
</dbReference>
<feature type="transmembrane region" description="Helical" evidence="5">
    <location>
        <begin position="209"/>
        <end position="227"/>
    </location>
</feature>
<dbReference type="SMART" id="SM00028">
    <property type="entry name" value="TPR"/>
    <property type="match status" value="4"/>
</dbReference>
<dbReference type="Pfam" id="PF13424">
    <property type="entry name" value="TPR_12"/>
    <property type="match status" value="1"/>
</dbReference>
<evidence type="ECO:0000313" key="7">
    <source>
        <dbReference type="EMBL" id="SFV58183.1"/>
    </source>
</evidence>
<dbReference type="EMBL" id="FPHJ01000023">
    <property type="protein sequence ID" value="SFV58183.1"/>
    <property type="molecule type" value="Genomic_DNA"/>
</dbReference>
<feature type="transmembrane region" description="Helical" evidence="5">
    <location>
        <begin position="67"/>
        <end position="86"/>
    </location>
</feature>
<organism evidence="7">
    <name type="scientific">hydrothermal vent metagenome</name>
    <dbReference type="NCBI Taxonomy" id="652676"/>
    <lineage>
        <taxon>unclassified sequences</taxon>
        <taxon>metagenomes</taxon>
        <taxon>ecological metagenomes</taxon>
    </lineage>
</organism>
<feature type="transmembrane region" description="Helical" evidence="5">
    <location>
        <begin position="239"/>
        <end position="257"/>
    </location>
</feature>
<dbReference type="Pfam" id="PF13181">
    <property type="entry name" value="TPR_8"/>
    <property type="match status" value="1"/>
</dbReference>
<comment type="subcellular location">
    <subcellularLocation>
        <location evidence="1">Membrane</location>
        <topology evidence="1">Multi-pass membrane protein</topology>
    </subcellularLocation>
</comment>
<feature type="transmembrane region" description="Helical" evidence="5">
    <location>
        <begin position="369"/>
        <end position="389"/>
    </location>
</feature>
<dbReference type="GO" id="GO:0016874">
    <property type="term" value="F:ligase activity"/>
    <property type="evidence" value="ECO:0007669"/>
    <property type="project" value="UniProtKB-KW"/>
</dbReference>
<keyword evidence="4 5" id="KW-0472">Membrane</keyword>
<keyword evidence="2 5" id="KW-0812">Transmembrane</keyword>
<sequence length="609" mass="70350">MTKKHLFNFFLVWLVITPILAPFTQGTLIAPHEFKLYVSGVVLLLIVAWWFLNSGFEKHFRVLKSHVMWVSLLFICWAGLSIFWSLNTYLAIAQLQQWLIAFLVFFLVLNFVRNKNISEILSALFIAVVLVSILGIVQYLFDFDLIRQAVKPASTFGNKNIAIHFVVLTLPLGLGLLLNTKEKKQQFLYLIGLIISLSFLLLTQTRAGYLALLVQLLTLLLFVIFDIKFNQKKINFKKLGLIFTLFLVLFLVVSNKIKLVDRFNSIVKEFSLSKTGNSRINSWLNTGAMITDNPILGVGLGNWVIHYSLYHNKVVKGRLFDEKGQLRNIHNDYLTILSELGFIGFIVLLWLFYLVVIRLWKLLKIVNEYQYLVLGMTLSLIGFLVNAGFSFPLSMFLPAMVIMIYFAIIERLFLDIENCDKKQIKKITWQLSKRTSIILGLLFFALVIMALIDARNKIKAEDLYFQAEILERQGQWSKLEKIAFKSYQLNPNRLRISAYLAQAKQHLGKYQEAEKYFTQALSLQPFNINTLSFFARAMVDSKKYQKSKELYEKAIKIYPNWAKAHKNLGVLLYNYFKDIKGAKDHFKKALELNPNIDQAALLKKVVNSK</sequence>
<dbReference type="Gene3D" id="1.25.40.10">
    <property type="entry name" value="Tetratricopeptide repeat domain"/>
    <property type="match status" value="1"/>
</dbReference>
<evidence type="ECO:0000256" key="2">
    <source>
        <dbReference type="ARBA" id="ARBA00022692"/>
    </source>
</evidence>
<name>A0A1W1BXF9_9ZZZZ</name>
<dbReference type="InterPro" id="IPR051533">
    <property type="entry name" value="WaaL-like"/>
</dbReference>
<protein>
    <submittedName>
        <fullName evidence="7">Oligosaccharide repeat unit polymerase Wzy O-antigen ligase</fullName>
    </submittedName>
</protein>
<dbReference type="Pfam" id="PF04932">
    <property type="entry name" value="Wzy_C"/>
    <property type="match status" value="1"/>
</dbReference>
<evidence type="ECO:0000256" key="1">
    <source>
        <dbReference type="ARBA" id="ARBA00004141"/>
    </source>
</evidence>
<dbReference type="PROSITE" id="PS50005">
    <property type="entry name" value="TPR"/>
    <property type="match status" value="1"/>
</dbReference>
<gene>
    <name evidence="7" type="ORF">MNB_SUP05-5-773</name>
</gene>
<feature type="transmembrane region" description="Helical" evidence="5">
    <location>
        <begin position="92"/>
        <end position="112"/>
    </location>
</feature>
<evidence type="ECO:0000256" key="4">
    <source>
        <dbReference type="ARBA" id="ARBA00023136"/>
    </source>
</evidence>
<feature type="transmembrane region" description="Helical" evidence="5">
    <location>
        <begin position="395"/>
        <end position="414"/>
    </location>
</feature>
<feature type="transmembrane region" description="Helical" evidence="5">
    <location>
        <begin position="187"/>
        <end position="203"/>
    </location>
</feature>
<dbReference type="InterPro" id="IPR007016">
    <property type="entry name" value="O-antigen_ligase-rel_domated"/>
</dbReference>
<keyword evidence="7" id="KW-0436">Ligase</keyword>
<dbReference type="PANTHER" id="PTHR37422:SF23">
    <property type="entry name" value="TEICHURONIC ACID BIOSYNTHESIS PROTEIN TUAE"/>
    <property type="match status" value="1"/>
</dbReference>
<evidence type="ECO:0000256" key="3">
    <source>
        <dbReference type="ARBA" id="ARBA00022989"/>
    </source>
</evidence>